<dbReference type="InterPro" id="IPR023828">
    <property type="entry name" value="Peptidase_S8_Ser-AS"/>
</dbReference>
<dbReference type="Pfam" id="PF00082">
    <property type="entry name" value="Peptidase_S8"/>
    <property type="match status" value="1"/>
</dbReference>
<evidence type="ECO:0000313" key="8">
    <source>
        <dbReference type="EMBL" id="GAA5530539.1"/>
    </source>
</evidence>
<dbReference type="EMBL" id="BAABRU010000020">
    <property type="protein sequence ID" value="GAA5530539.1"/>
    <property type="molecule type" value="Genomic_DNA"/>
</dbReference>
<evidence type="ECO:0000256" key="2">
    <source>
        <dbReference type="ARBA" id="ARBA00022670"/>
    </source>
</evidence>
<proteinExistence type="inferred from homology"/>
<dbReference type="InterPro" id="IPR000209">
    <property type="entry name" value="Peptidase_S8/S53_dom"/>
</dbReference>
<feature type="domain" description="Peptidase S8/S53" evidence="7">
    <location>
        <begin position="303"/>
        <end position="516"/>
    </location>
</feature>
<dbReference type="InterPro" id="IPR050131">
    <property type="entry name" value="Peptidase_S8_subtilisin-like"/>
</dbReference>
<dbReference type="SUPFAM" id="SSF52743">
    <property type="entry name" value="Subtilisin-like"/>
    <property type="match status" value="1"/>
</dbReference>
<reference evidence="8 9" key="1">
    <citation type="submission" date="2024-02" db="EMBL/GenBank/DDBJ databases">
        <title>Herpetosiphon gulosus NBRC 112829.</title>
        <authorList>
            <person name="Ichikawa N."/>
            <person name="Katano-Makiyama Y."/>
            <person name="Hidaka K."/>
        </authorList>
    </citation>
    <scope>NUCLEOTIDE SEQUENCE [LARGE SCALE GENOMIC DNA]</scope>
    <source>
        <strain evidence="8 9">NBRC 112829</strain>
    </source>
</reference>
<accession>A0ABP9X598</accession>
<dbReference type="PROSITE" id="PS00138">
    <property type="entry name" value="SUBTILASE_SER"/>
    <property type="match status" value="1"/>
</dbReference>
<sequence>MERRFRPKLLFVSLLGLGLFGLLPQQPSRASSPVQSSPVQSSPVQSSPVQSSPVQSSPVQFNPYPTPMAEPILEPVQGMTAIPVSTDAILPEDLDQPYSIVGEYSGQTYIFLHTLDAQLNVGTDWFDSNQQPISYTTFLEQERAAYWASYGNFDETLVTELALKQANDYVPVMLWLSDETANKQSVITTLNSLTSQPYQFTQGQVAPTLYSALRKADLQALQWQPSIDRIYPSRSFDPQPEPLDINAIQSPLIHSALQTEYIPAFWQDENYGGGQKLALIEPGKVRPLYVDVVASQASCTNYPFDPHATAVANVMASSGALLGVASSAKIISSCISGDGQLEEALHWADTQGADVTNISLALEGSSQLGGPDRVVDYFTRSRHRLAVVASGNEGGFVATPAKAWNALSVGGFEDMNTIKWSGDEMLDVFSSDRSHHVVSAWQNPSNQAGAWEKPEVIAVGLLEMYGDGANNTEIASWAGTSVATPQVVGLVGLLLNVAPDLVSWPEAMKAIVMASSVHNLVGPLSITPNAGDLRDGAGAIVGSLARDIASSRSLSNWTSCNFSCWGAIELTDEQFPVGTTTGGKIWAAAGERVRVVVAWPARATAYYHFGMETNLNLSILSPSNQLVTSSNRVNSSFEMVDFIAPVSGSYSINVVNVASPETEHRIGIAALVYNQSLLLEIDNNLFIPIAQAN</sequence>
<evidence type="ECO:0000313" key="9">
    <source>
        <dbReference type="Proteomes" id="UP001428290"/>
    </source>
</evidence>
<dbReference type="Gene3D" id="3.40.50.200">
    <property type="entry name" value="Peptidase S8/S53 domain"/>
    <property type="match status" value="1"/>
</dbReference>
<evidence type="ECO:0000256" key="3">
    <source>
        <dbReference type="ARBA" id="ARBA00022801"/>
    </source>
</evidence>
<evidence type="ECO:0000256" key="6">
    <source>
        <dbReference type="SAM" id="MobiDB-lite"/>
    </source>
</evidence>
<keyword evidence="3" id="KW-0378">Hydrolase</keyword>
<evidence type="ECO:0000256" key="1">
    <source>
        <dbReference type="ARBA" id="ARBA00011073"/>
    </source>
</evidence>
<keyword evidence="9" id="KW-1185">Reference proteome</keyword>
<evidence type="ECO:0000259" key="7">
    <source>
        <dbReference type="Pfam" id="PF00082"/>
    </source>
</evidence>
<gene>
    <name evidence="8" type="ORF">Hgul01_04358</name>
</gene>
<feature type="region of interest" description="Disordered" evidence="6">
    <location>
        <begin position="27"/>
        <end position="61"/>
    </location>
</feature>
<dbReference type="PANTHER" id="PTHR43806:SF11">
    <property type="entry name" value="CEREVISIN-RELATED"/>
    <property type="match status" value="1"/>
</dbReference>
<dbReference type="RefSeq" id="WP_345724140.1">
    <property type="nucleotide sequence ID" value="NZ_BAABRU010000020.1"/>
</dbReference>
<protein>
    <recommendedName>
        <fullName evidence="7">Peptidase S8/S53 domain-containing protein</fullName>
    </recommendedName>
</protein>
<comment type="caution">
    <text evidence="5">Lacks conserved residue(s) required for the propagation of feature annotation.</text>
</comment>
<comment type="caution">
    <text evidence="8">The sequence shown here is derived from an EMBL/GenBank/DDBJ whole genome shotgun (WGS) entry which is preliminary data.</text>
</comment>
<dbReference type="PROSITE" id="PS51892">
    <property type="entry name" value="SUBTILASE"/>
    <property type="match status" value="1"/>
</dbReference>
<name>A0ABP9X598_9CHLR</name>
<keyword evidence="4" id="KW-0720">Serine protease</keyword>
<evidence type="ECO:0000256" key="5">
    <source>
        <dbReference type="PROSITE-ProRule" id="PRU01240"/>
    </source>
</evidence>
<dbReference type="InterPro" id="IPR036852">
    <property type="entry name" value="Peptidase_S8/S53_dom_sf"/>
</dbReference>
<comment type="similarity">
    <text evidence="1 5">Belongs to the peptidase S8 family.</text>
</comment>
<keyword evidence="2" id="KW-0645">Protease</keyword>
<evidence type="ECO:0000256" key="4">
    <source>
        <dbReference type="ARBA" id="ARBA00022825"/>
    </source>
</evidence>
<organism evidence="8 9">
    <name type="scientific">Herpetosiphon gulosus</name>
    <dbReference type="NCBI Taxonomy" id="1973496"/>
    <lineage>
        <taxon>Bacteria</taxon>
        <taxon>Bacillati</taxon>
        <taxon>Chloroflexota</taxon>
        <taxon>Chloroflexia</taxon>
        <taxon>Herpetosiphonales</taxon>
        <taxon>Herpetosiphonaceae</taxon>
        <taxon>Herpetosiphon</taxon>
    </lineage>
</organism>
<feature type="compositionally biased region" description="Low complexity" evidence="6">
    <location>
        <begin position="27"/>
        <end position="60"/>
    </location>
</feature>
<dbReference type="Proteomes" id="UP001428290">
    <property type="component" value="Unassembled WGS sequence"/>
</dbReference>
<dbReference type="PANTHER" id="PTHR43806">
    <property type="entry name" value="PEPTIDASE S8"/>
    <property type="match status" value="1"/>
</dbReference>